<dbReference type="AlphaFoldDB" id="A0AA95KW85"/>
<gene>
    <name evidence="1" type="ORF">QNN11_21625</name>
</gene>
<protein>
    <submittedName>
        <fullName evidence="1">Uncharacterized protein</fullName>
    </submittedName>
</protein>
<evidence type="ECO:0000313" key="1">
    <source>
        <dbReference type="EMBL" id="WHX09773.1"/>
    </source>
</evidence>
<name>A0AA95KW85_9BACT</name>
<evidence type="ECO:0000313" key="2">
    <source>
        <dbReference type="Proteomes" id="UP001177934"/>
    </source>
</evidence>
<dbReference type="EMBL" id="CP126056">
    <property type="protein sequence ID" value="WHX09773.1"/>
    <property type="molecule type" value="Genomic_DNA"/>
</dbReference>
<accession>A0AA95KW85</accession>
<proteinExistence type="predicted"/>
<sequence length="80" mass="9112">MPYSLSLNDVCPDSIGNKLSSLNLFHSDIPYTIQFITDKLPDVNKVFLIGNKQYLCEKIEAEIDVNGINKVMKGIFYRID</sequence>
<dbReference type="Proteomes" id="UP001177934">
    <property type="component" value="Chromosome"/>
</dbReference>
<reference evidence="1" key="1">
    <citation type="journal article" date="2023" name="Nat. Commun.">
        <title>Identification of a novel Human Milk Oligosaccharides utilization cluster in the infant gut commensal Bacteroides dorei.</title>
        <authorList>
            <person name="Kijner S."/>
            <person name="Ennis D."/>
            <person name="Shmorak S."/>
            <person name="Florentin A."/>
            <person name="Yassour M."/>
        </authorList>
    </citation>
    <scope>NUCLEOTIDE SEQUENCE</scope>
    <source>
        <strain evidence="1">2</strain>
    </source>
</reference>
<organism evidence="1 2">
    <name type="scientific">Phocaeicola dorei</name>
    <dbReference type="NCBI Taxonomy" id="357276"/>
    <lineage>
        <taxon>Bacteria</taxon>
        <taxon>Pseudomonadati</taxon>
        <taxon>Bacteroidota</taxon>
        <taxon>Bacteroidia</taxon>
        <taxon>Bacteroidales</taxon>
        <taxon>Bacteroidaceae</taxon>
        <taxon>Phocaeicola</taxon>
    </lineage>
</organism>